<dbReference type="AlphaFoldDB" id="A0AAV9HU87"/>
<dbReference type="GO" id="GO:0006396">
    <property type="term" value="P:RNA processing"/>
    <property type="evidence" value="ECO:0007669"/>
    <property type="project" value="InterPro"/>
</dbReference>
<proteinExistence type="predicted"/>
<dbReference type="PANTHER" id="PTHR28160">
    <property type="entry name" value="54S RIBOSOMAL PROTEIN L15, MITOCHONDRIAL"/>
    <property type="match status" value="1"/>
</dbReference>
<dbReference type="EMBL" id="MU864964">
    <property type="protein sequence ID" value="KAK4463057.1"/>
    <property type="molecule type" value="Genomic_DNA"/>
</dbReference>
<dbReference type="GO" id="GO:0032543">
    <property type="term" value="P:mitochondrial translation"/>
    <property type="evidence" value="ECO:0007669"/>
    <property type="project" value="InterPro"/>
</dbReference>
<organism evidence="3 4">
    <name type="scientific">Cladorrhinum samala</name>
    <dbReference type="NCBI Taxonomy" id="585594"/>
    <lineage>
        <taxon>Eukaryota</taxon>
        <taxon>Fungi</taxon>
        <taxon>Dikarya</taxon>
        <taxon>Ascomycota</taxon>
        <taxon>Pezizomycotina</taxon>
        <taxon>Sordariomycetes</taxon>
        <taxon>Sordariomycetidae</taxon>
        <taxon>Sordariales</taxon>
        <taxon>Podosporaceae</taxon>
        <taxon>Cladorrhinum</taxon>
    </lineage>
</organism>
<gene>
    <name evidence="3" type="ORF">QBC42DRAFT_266656</name>
</gene>
<protein>
    <submittedName>
        <fullName evidence="3">Ribonuclease-III-like-domain-containing protein</fullName>
    </submittedName>
</protein>
<evidence type="ECO:0000256" key="1">
    <source>
        <dbReference type="SAM" id="MobiDB-lite"/>
    </source>
</evidence>
<dbReference type="GO" id="GO:0003735">
    <property type="term" value="F:structural constituent of ribosome"/>
    <property type="evidence" value="ECO:0007669"/>
    <property type="project" value="InterPro"/>
</dbReference>
<evidence type="ECO:0000313" key="3">
    <source>
        <dbReference type="EMBL" id="KAK4463057.1"/>
    </source>
</evidence>
<dbReference type="FunFam" id="1.10.1520.10:FF:000018">
    <property type="entry name" value="RNase III domain protein"/>
    <property type="match status" value="1"/>
</dbReference>
<evidence type="ECO:0000313" key="4">
    <source>
        <dbReference type="Proteomes" id="UP001321749"/>
    </source>
</evidence>
<keyword evidence="4" id="KW-1185">Reference proteome</keyword>
<accession>A0AAV9HU87</accession>
<dbReference type="CDD" id="cd00593">
    <property type="entry name" value="RIBOc"/>
    <property type="match status" value="1"/>
</dbReference>
<dbReference type="InterPro" id="IPR000999">
    <property type="entry name" value="RNase_III_dom"/>
</dbReference>
<dbReference type="Pfam" id="PF14622">
    <property type="entry name" value="Ribonucleas_3_3"/>
    <property type="match status" value="1"/>
</dbReference>
<reference evidence="3" key="2">
    <citation type="submission" date="2023-06" db="EMBL/GenBank/DDBJ databases">
        <authorList>
            <consortium name="Lawrence Berkeley National Laboratory"/>
            <person name="Mondo S.J."/>
            <person name="Hensen N."/>
            <person name="Bonometti L."/>
            <person name="Westerberg I."/>
            <person name="Brannstrom I.O."/>
            <person name="Guillou S."/>
            <person name="Cros-Aarteil S."/>
            <person name="Calhoun S."/>
            <person name="Haridas S."/>
            <person name="Kuo A."/>
            <person name="Pangilinan J."/>
            <person name="Riley R."/>
            <person name="Labutti K."/>
            <person name="Andreopoulos B."/>
            <person name="Lipzen A."/>
            <person name="Chen C."/>
            <person name="Yanf M."/>
            <person name="Daum C."/>
            <person name="Ng V."/>
            <person name="Clum A."/>
            <person name="Steindorff A."/>
            <person name="Ohm R."/>
            <person name="Martin F."/>
            <person name="Silar P."/>
            <person name="Natvig D."/>
            <person name="Lalanne C."/>
            <person name="Gautier V."/>
            <person name="Ament-Velasquez S.L."/>
            <person name="Kruys A."/>
            <person name="Hutchinson M.I."/>
            <person name="Powell A.J."/>
            <person name="Barry K."/>
            <person name="Miller A.N."/>
            <person name="Grigoriev I.V."/>
            <person name="Debuchy R."/>
            <person name="Gladieux P."/>
            <person name="Thoren M.H."/>
            <person name="Johannesson H."/>
        </authorList>
    </citation>
    <scope>NUCLEOTIDE SEQUENCE</scope>
    <source>
        <strain evidence="3">PSN324</strain>
    </source>
</reference>
<name>A0AAV9HU87_9PEZI</name>
<comment type="caution">
    <text evidence="3">The sequence shown here is derived from an EMBL/GenBank/DDBJ whole genome shotgun (WGS) entry which is preliminary data.</text>
</comment>
<dbReference type="GO" id="GO:0004525">
    <property type="term" value="F:ribonuclease III activity"/>
    <property type="evidence" value="ECO:0007669"/>
    <property type="project" value="InterPro"/>
</dbReference>
<evidence type="ECO:0000259" key="2">
    <source>
        <dbReference type="Pfam" id="PF14622"/>
    </source>
</evidence>
<dbReference type="Gene3D" id="1.10.1520.10">
    <property type="entry name" value="Ribonuclease III domain"/>
    <property type="match status" value="1"/>
</dbReference>
<feature type="compositionally biased region" description="Low complexity" evidence="1">
    <location>
        <begin position="23"/>
        <end position="40"/>
    </location>
</feature>
<reference evidence="3" key="1">
    <citation type="journal article" date="2023" name="Mol. Phylogenet. Evol.">
        <title>Genome-scale phylogeny and comparative genomics of the fungal order Sordariales.</title>
        <authorList>
            <person name="Hensen N."/>
            <person name="Bonometti L."/>
            <person name="Westerberg I."/>
            <person name="Brannstrom I.O."/>
            <person name="Guillou S."/>
            <person name="Cros-Aarteil S."/>
            <person name="Calhoun S."/>
            <person name="Haridas S."/>
            <person name="Kuo A."/>
            <person name="Mondo S."/>
            <person name="Pangilinan J."/>
            <person name="Riley R."/>
            <person name="LaButti K."/>
            <person name="Andreopoulos B."/>
            <person name="Lipzen A."/>
            <person name="Chen C."/>
            <person name="Yan M."/>
            <person name="Daum C."/>
            <person name="Ng V."/>
            <person name="Clum A."/>
            <person name="Steindorff A."/>
            <person name="Ohm R.A."/>
            <person name="Martin F."/>
            <person name="Silar P."/>
            <person name="Natvig D.O."/>
            <person name="Lalanne C."/>
            <person name="Gautier V."/>
            <person name="Ament-Velasquez S.L."/>
            <person name="Kruys A."/>
            <person name="Hutchinson M.I."/>
            <person name="Powell A.J."/>
            <person name="Barry K."/>
            <person name="Miller A.N."/>
            <person name="Grigoriev I.V."/>
            <person name="Debuchy R."/>
            <person name="Gladieux P."/>
            <person name="Hiltunen Thoren M."/>
            <person name="Johannesson H."/>
        </authorList>
    </citation>
    <scope>NUCLEOTIDE SEQUENCE</scope>
    <source>
        <strain evidence="3">PSN324</strain>
    </source>
</reference>
<sequence length="267" mass="29704">MALNPSRSAVCRALRQCSRLAPSTTKTTTSSSCSSSSPSSAARQMSTESPARTTENVAQTEHRPRWSYTPEKLKGPGFSINIVKDPKRTIWHVNEDPAKVDAMYNRLLGQNGDKMLPDEIKWLAITHKSFDYGRRGFNTRLAYFGRTILSFETTRNILVSPAPAEIPPMEDLREPFQHPALSNVDKLMTRQPMNIVTKEKLAKLAIDVGLAEVTRWKPKMPENLEGSGLTVVLNTSVLAILGAISLQHGAEVAQRVVRDKILRRLAQ</sequence>
<feature type="compositionally biased region" description="Polar residues" evidence="1">
    <location>
        <begin position="41"/>
        <end position="59"/>
    </location>
</feature>
<dbReference type="InterPro" id="IPR040030">
    <property type="entry name" value="Ribosomal_mL57"/>
</dbReference>
<dbReference type="InterPro" id="IPR036389">
    <property type="entry name" value="RNase_III_sf"/>
</dbReference>
<feature type="domain" description="RNase III" evidence="2">
    <location>
        <begin position="118"/>
        <end position="264"/>
    </location>
</feature>
<dbReference type="SUPFAM" id="SSF69065">
    <property type="entry name" value="RNase III domain-like"/>
    <property type="match status" value="1"/>
</dbReference>
<dbReference type="PANTHER" id="PTHR28160:SF1">
    <property type="entry name" value="LARGE RIBOSOMAL SUBUNIT PROTEIN ML57"/>
    <property type="match status" value="1"/>
</dbReference>
<dbReference type="Proteomes" id="UP001321749">
    <property type="component" value="Unassembled WGS sequence"/>
</dbReference>
<feature type="region of interest" description="Disordered" evidence="1">
    <location>
        <begin position="20"/>
        <end position="70"/>
    </location>
</feature>
<dbReference type="GO" id="GO:0005762">
    <property type="term" value="C:mitochondrial large ribosomal subunit"/>
    <property type="evidence" value="ECO:0007669"/>
    <property type="project" value="InterPro"/>
</dbReference>